<keyword evidence="1" id="KW-0812">Transmembrane</keyword>
<dbReference type="STRING" id="572547.Amico_0391"/>
<dbReference type="PANTHER" id="PTHR36305">
    <property type="entry name" value="PHOSPHATIDYLGLYCEROPHOSPHATASE A"/>
    <property type="match status" value="1"/>
</dbReference>
<reference evidence="3 4" key="1">
    <citation type="journal article" date="2010" name="Stand. Genomic Sci.">
        <title>Complete genome sequence of Aminobacterium colombiense type strain (ALA-1).</title>
        <authorList>
            <person name="Chertkov O."/>
            <person name="Sikorski J."/>
            <person name="Brambilla E."/>
            <person name="Lapidus A."/>
            <person name="Copeland A."/>
            <person name="Glavina Del Rio T."/>
            <person name="Nolan M."/>
            <person name="Lucas S."/>
            <person name="Tice H."/>
            <person name="Cheng J.F."/>
            <person name="Han C."/>
            <person name="Detter J.C."/>
            <person name="Bruce D."/>
            <person name="Tapia R."/>
            <person name="Goodwin L."/>
            <person name="Pitluck S."/>
            <person name="Liolios K."/>
            <person name="Ivanova N."/>
            <person name="Mavromatis K."/>
            <person name="Ovchinnikova G."/>
            <person name="Pati A."/>
            <person name="Chen A."/>
            <person name="Palaniappan K."/>
            <person name="Land M."/>
            <person name="Hauser L."/>
            <person name="Chang Y.J."/>
            <person name="Jeffries C.D."/>
            <person name="Spring S."/>
            <person name="Rohde M."/>
            <person name="Goker M."/>
            <person name="Bristow J."/>
            <person name="Eisen J.A."/>
            <person name="Markowitz V."/>
            <person name="Hugenholtz P."/>
            <person name="Kyrpides N.C."/>
            <person name="Klenk H.P."/>
        </authorList>
    </citation>
    <scope>NUCLEOTIDE SEQUENCE [LARGE SCALE GENOMIC DNA]</scope>
    <source>
        <strain evidence="4">DSM 12261 / ALA-1</strain>
    </source>
</reference>
<proteinExistence type="predicted"/>
<feature type="domain" description="YutG/PgpA" evidence="2">
    <location>
        <begin position="11"/>
        <end position="140"/>
    </location>
</feature>
<dbReference type="RefSeq" id="WP_013047800.1">
    <property type="nucleotide sequence ID" value="NC_014011.1"/>
</dbReference>
<keyword evidence="4" id="KW-1185">Reference proteome</keyword>
<dbReference type="OrthoDB" id="9804091at2"/>
<organism evidence="3 4">
    <name type="scientific">Aminobacterium colombiense (strain DSM 12261 / ALA-1)</name>
    <dbReference type="NCBI Taxonomy" id="572547"/>
    <lineage>
        <taxon>Bacteria</taxon>
        <taxon>Thermotogati</taxon>
        <taxon>Synergistota</taxon>
        <taxon>Synergistia</taxon>
        <taxon>Synergistales</taxon>
        <taxon>Aminobacteriaceae</taxon>
        <taxon>Aminobacterium</taxon>
    </lineage>
</organism>
<evidence type="ECO:0000256" key="1">
    <source>
        <dbReference type="SAM" id="Phobius"/>
    </source>
</evidence>
<name>D5EDA2_AMICL</name>
<dbReference type="SUPFAM" id="SSF101307">
    <property type="entry name" value="YutG-like"/>
    <property type="match status" value="1"/>
</dbReference>
<dbReference type="HOGENOM" id="CLU_103734_1_2_0"/>
<dbReference type="Proteomes" id="UP000002366">
    <property type="component" value="Chromosome"/>
</dbReference>
<protein>
    <submittedName>
        <fullName evidence="3">Phosphatidylglycerophosphatase A</fullName>
    </submittedName>
</protein>
<evidence type="ECO:0000313" key="3">
    <source>
        <dbReference type="EMBL" id="ADE56534.1"/>
    </source>
</evidence>
<evidence type="ECO:0000313" key="4">
    <source>
        <dbReference type="Proteomes" id="UP000002366"/>
    </source>
</evidence>
<dbReference type="CDD" id="cd06971">
    <property type="entry name" value="PgpA"/>
    <property type="match status" value="1"/>
</dbReference>
<dbReference type="EMBL" id="CP001997">
    <property type="protein sequence ID" value="ADE56534.1"/>
    <property type="molecule type" value="Genomic_DNA"/>
</dbReference>
<keyword evidence="1" id="KW-1133">Transmembrane helix</keyword>
<feature type="transmembrane region" description="Helical" evidence="1">
    <location>
        <begin position="82"/>
        <end position="102"/>
    </location>
</feature>
<dbReference type="InterPro" id="IPR026037">
    <property type="entry name" value="PgpA"/>
</dbReference>
<feature type="transmembrane region" description="Helical" evidence="1">
    <location>
        <begin position="43"/>
        <end position="61"/>
    </location>
</feature>
<dbReference type="GO" id="GO:0006629">
    <property type="term" value="P:lipid metabolic process"/>
    <property type="evidence" value="ECO:0007669"/>
    <property type="project" value="InterPro"/>
</dbReference>
<sequence>MKRNLSIAGKISTLAGLGFFTSMPGTLGSGVAFALYLLWAVPWWGIIAVMLLGIWAADLYGKETCQKDPKEVVIDEVVGTWISMYGLPAGFWVPALFLFRIIDIIKPIPVSTVEKLPGGLGIVADDVVGGIMTNLLLWGIYWLYCGGGLQILLGR</sequence>
<feature type="transmembrane region" description="Helical" evidence="1">
    <location>
        <begin position="12"/>
        <end position="37"/>
    </location>
</feature>
<dbReference type="GO" id="GO:0008962">
    <property type="term" value="F:phosphatidylglycerophosphatase activity"/>
    <property type="evidence" value="ECO:0007669"/>
    <property type="project" value="InterPro"/>
</dbReference>
<dbReference type="AlphaFoldDB" id="D5EDA2"/>
<accession>D5EDA2</accession>
<dbReference type="KEGG" id="aco:Amico_0391"/>
<dbReference type="InterPro" id="IPR036681">
    <property type="entry name" value="PgpA-like_sf"/>
</dbReference>
<gene>
    <name evidence="3" type="ordered locus">Amico_0391</name>
</gene>
<dbReference type="InterPro" id="IPR007686">
    <property type="entry name" value="YutG/PgpA"/>
</dbReference>
<feature type="transmembrane region" description="Helical" evidence="1">
    <location>
        <begin position="135"/>
        <end position="153"/>
    </location>
</feature>
<evidence type="ECO:0000259" key="2">
    <source>
        <dbReference type="Pfam" id="PF04608"/>
    </source>
</evidence>
<dbReference type="PIRSF" id="PIRSF006162">
    <property type="entry name" value="PgpA"/>
    <property type="match status" value="1"/>
</dbReference>
<dbReference type="PANTHER" id="PTHR36305:SF1">
    <property type="entry name" value="PHOSPHATIDYLGLYCEROPHOSPHATASE A"/>
    <property type="match status" value="1"/>
</dbReference>
<dbReference type="eggNOG" id="COG1267">
    <property type="taxonomic scope" value="Bacteria"/>
</dbReference>
<dbReference type="Pfam" id="PF04608">
    <property type="entry name" value="PgpA"/>
    <property type="match status" value="1"/>
</dbReference>
<keyword evidence="1" id="KW-0472">Membrane</keyword>